<feature type="region of interest" description="Disordered" evidence="1">
    <location>
        <begin position="102"/>
        <end position="129"/>
    </location>
</feature>
<feature type="non-terminal residue" evidence="2">
    <location>
        <position position="1"/>
    </location>
</feature>
<gene>
    <name evidence="2" type="ORF">chiPu_0033337</name>
</gene>
<keyword evidence="3" id="KW-1185">Reference proteome</keyword>
<accession>A0A401U2T7</accession>
<dbReference type="AlphaFoldDB" id="A0A401U2T7"/>
<evidence type="ECO:0000256" key="1">
    <source>
        <dbReference type="SAM" id="MobiDB-lite"/>
    </source>
</evidence>
<reference evidence="2 3" key="1">
    <citation type="journal article" date="2018" name="Nat. Ecol. Evol.">
        <title>Shark genomes provide insights into elasmobranch evolution and the origin of vertebrates.</title>
        <authorList>
            <person name="Hara Y"/>
            <person name="Yamaguchi K"/>
            <person name="Onimaru K"/>
            <person name="Kadota M"/>
            <person name="Koyanagi M"/>
            <person name="Keeley SD"/>
            <person name="Tatsumi K"/>
            <person name="Tanaka K"/>
            <person name="Motone F"/>
            <person name="Kageyama Y"/>
            <person name="Nozu R"/>
            <person name="Adachi N"/>
            <person name="Nishimura O"/>
            <person name="Nakagawa R"/>
            <person name="Tanegashima C"/>
            <person name="Kiyatake I"/>
            <person name="Matsumoto R"/>
            <person name="Murakumo K"/>
            <person name="Nishida K"/>
            <person name="Terakita A"/>
            <person name="Kuratani S"/>
            <person name="Sato K"/>
            <person name="Hyodo S Kuraku.S."/>
        </authorList>
    </citation>
    <scope>NUCLEOTIDE SEQUENCE [LARGE SCALE GENOMIC DNA]</scope>
</reference>
<organism evidence="2 3">
    <name type="scientific">Chiloscyllium punctatum</name>
    <name type="common">Brownbanded bambooshark</name>
    <name type="synonym">Hemiscyllium punctatum</name>
    <dbReference type="NCBI Taxonomy" id="137246"/>
    <lineage>
        <taxon>Eukaryota</taxon>
        <taxon>Metazoa</taxon>
        <taxon>Chordata</taxon>
        <taxon>Craniata</taxon>
        <taxon>Vertebrata</taxon>
        <taxon>Chondrichthyes</taxon>
        <taxon>Elasmobranchii</taxon>
        <taxon>Galeomorphii</taxon>
        <taxon>Galeoidea</taxon>
        <taxon>Orectolobiformes</taxon>
        <taxon>Hemiscylliidae</taxon>
        <taxon>Chiloscyllium</taxon>
    </lineage>
</organism>
<proteinExistence type="predicted"/>
<dbReference type="EMBL" id="BEZZ01260180">
    <property type="protein sequence ID" value="GCC49207.1"/>
    <property type="molecule type" value="Genomic_DNA"/>
</dbReference>
<comment type="caution">
    <text evidence="2">The sequence shown here is derived from an EMBL/GenBank/DDBJ whole genome shotgun (WGS) entry which is preliminary data.</text>
</comment>
<evidence type="ECO:0000313" key="2">
    <source>
        <dbReference type="EMBL" id="GCC49207.1"/>
    </source>
</evidence>
<name>A0A401U2T7_CHIPU</name>
<evidence type="ECO:0000313" key="3">
    <source>
        <dbReference type="Proteomes" id="UP000287033"/>
    </source>
</evidence>
<protein>
    <submittedName>
        <fullName evidence="2">Uncharacterized protein</fullName>
    </submittedName>
</protein>
<sequence>LRINKAGAEIEQRACTPPRDRPRQRKTPSKTLKSWIGEYRIAPAQHAIMQGQPRDAAHCLDGIRTAWRVGCPIPGLTMRDRGHGGYAANWASLAGTRRWASESMSERNSAPLGQGGIASIAPRTRSCKR</sequence>
<dbReference type="Proteomes" id="UP000287033">
    <property type="component" value="Unassembled WGS sequence"/>
</dbReference>